<evidence type="ECO:0000256" key="8">
    <source>
        <dbReference type="PROSITE-ProRule" id="PRU00228"/>
    </source>
</evidence>
<evidence type="ECO:0000256" key="4">
    <source>
        <dbReference type="ARBA" id="ARBA00022833"/>
    </source>
</evidence>
<dbReference type="InterPro" id="IPR009057">
    <property type="entry name" value="Homeodomain-like_sf"/>
</dbReference>
<dbReference type="InterPro" id="IPR000433">
    <property type="entry name" value="Znf_ZZ"/>
</dbReference>
<dbReference type="FunFam" id="3.30.60.90:FF:000008">
    <property type="entry name" value="Transcriptional adapter 2"/>
    <property type="match status" value="1"/>
</dbReference>
<keyword evidence="5" id="KW-0805">Transcription regulation</keyword>
<feature type="domain" description="SANT" evidence="11">
    <location>
        <begin position="77"/>
        <end position="130"/>
    </location>
</feature>
<dbReference type="PANTHER" id="PTHR12374:SF20">
    <property type="entry name" value="TRANSCRIPTIONAL ADAPTER 2-ALPHA"/>
    <property type="match status" value="1"/>
</dbReference>
<dbReference type="Pfam" id="PF00569">
    <property type="entry name" value="ZZ"/>
    <property type="match status" value="1"/>
</dbReference>
<dbReference type="PROSITE" id="PS50135">
    <property type="entry name" value="ZF_ZZ_2"/>
    <property type="match status" value="1"/>
</dbReference>
<keyword evidence="3 8" id="KW-0863">Zinc-finger</keyword>
<evidence type="ECO:0000256" key="7">
    <source>
        <dbReference type="ARBA" id="ARBA00023242"/>
    </source>
</evidence>
<evidence type="ECO:0000313" key="15">
    <source>
        <dbReference type="Proteomes" id="UP000729357"/>
    </source>
</evidence>
<dbReference type="Pfam" id="PF00249">
    <property type="entry name" value="Myb_DNA-binding"/>
    <property type="match status" value="1"/>
</dbReference>
<evidence type="ECO:0000313" key="13">
    <source>
        <dbReference type="EMBL" id="KAG9913152.1"/>
    </source>
</evidence>
<dbReference type="SMART" id="SM00717">
    <property type="entry name" value="SANT"/>
    <property type="match status" value="1"/>
</dbReference>
<comment type="subcellular location">
    <subcellularLocation>
        <location evidence="1">Nucleus</location>
    </subcellularLocation>
</comment>
<comment type="caution">
    <text evidence="14">The sequence shown here is derived from an EMBL/GenBank/DDBJ whole genome shotgun (WGS) entry which is preliminary data.</text>
</comment>
<keyword evidence="6" id="KW-0804">Transcription</keyword>
<evidence type="ECO:0000313" key="14">
    <source>
        <dbReference type="EMBL" id="KAG9913154.1"/>
    </source>
</evidence>
<keyword evidence="2" id="KW-0479">Metal-binding</keyword>
<evidence type="ECO:0000259" key="9">
    <source>
        <dbReference type="PROSITE" id="PS50090"/>
    </source>
</evidence>
<evidence type="ECO:0000256" key="3">
    <source>
        <dbReference type="ARBA" id="ARBA00022771"/>
    </source>
</evidence>
<dbReference type="SUPFAM" id="SSF57850">
    <property type="entry name" value="RING/U-box"/>
    <property type="match status" value="1"/>
</dbReference>
<dbReference type="InterPro" id="IPR041983">
    <property type="entry name" value="ADA2-like_ZZ"/>
</dbReference>
<evidence type="ECO:0000259" key="11">
    <source>
        <dbReference type="PROSITE" id="PS51293"/>
    </source>
</evidence>
<name>A0A9P8JE53_AURME</name>
<dbReference type="CDD" id="cd02335">
    <property type="entry name" value="ZZ_ADA2"/>
    <property type="match status" value="1"/>
</dbReference>
<dbReference type="SMART" id="SM00291">
    <property type="entry name" value="ZnF_ZZ"/>
    <property type="match status" value="1"/>
</dbReference>
<evidence type="ECO:0000256" key="2">
    <source>
        <dbReference type="ARBA" id="ARBA00022723"/>
    </source>
</evidence>
<dbReference type="GO" id="GO:0006357">
    <property type="term" value="P:regulation of transcription by RNA polymerase II"/>
    <property type="evidence" value="ECO:0007669"/>
    <property type="project" value="TreeGrafter"/>
</dbReference>
<proteinExistence type="predicted"/>
<sequence length="135" mass="14963">MGLIKKKTAVRTTEGGIKYICDICSADITATVRIRCADDDCSNYDLCVPCFGEGKSSGKHDPATHSFQVIEQHSIPIYVEDWGADEELLLLEGAETYGLGSWADIADHIGGYRTKDEVRDHYIETYINSSKFPLP</sequence>
<keyword evidence="15" id="KW-1185">Reference proteome</keyword>
<evidence type="ECO:0000256" key="5">
    <source>
        <dbReference type="ARBA" id="ARBA00023015"/>
    </source>
</evidence>
<feature type="domain" description="ZZ-type" evidence="10">
    <location>
        <begin position="16"/>
        <end position="75"/>
    </location>
</feature>
<dbReference type="Gene3D" id="1.10.10.60">
    <property type="entry name" value="Homeodomain-like"/>
    <property type="match status" value="1"/>
</dbReference>
<dbReference type="InterPro" id="IPR001005">
    <property type="entry name" value="SANT/Myb"/>
</dbReference>
<dbReference type="GO" id="GO:0006338">
    <property type="term" value="P:chromatin remodeling"/>
    <property type="evidence" value="ECO:0007669"/>
    <property type="project" value="TreeGrafter"/>
</dbReference>
<dbReference type="InterPro" id="IPR017930">
    <property type="entry name" value="Myb_dom"/>
</dbReference>
<dbReference type="InterPro" id="IPR043145">
    <property type="entry name" value="Znf_ZZ_sf"/>
</dbReference>
<dbReference type="GO" id="GO:0003682">
    <property type="term" value="F:chromatin binding"/>
    <property type="evidence" value="ECO:0007669"/>
    <property type="project" value="TreeGrafter"/>
</dbReference>
<dbReference type="GO" id="GO:0003713">
    <property type="term" value="F:transcription coactivator activity"/>
    <property type="evidence" value="ECO:0007669"/>
    <property type="project" value="TreeGrafter"/>
</dbReference>
<keyword evidence="4" id="KW-0862">Zinc</keyword>
<evidence type="ECO:0000259" key="12">
    <source>
        <dbReference type="PROSITE" id="PS51294"/>
    </source>
</evidence>
<reference evidence="14" key="1">
    <citation type="journal article" date="2021" name="J Fungi (Basel)">
        <title>Virulence traits and population genomics of the black yeast Aureobasidium melanogenum.</title>
        <authorList>
            <person name="Cernosa A."/>
            <person name="Sun X."/>
            <person name="Gostincar C."/>
            <person name="Fang C."/>
            <person name="Gunde-Cimerman N."/>
            <person name="Song Z."/>
        </authorList>
    </citation>
    <scope>NUCLEOTIDE SEQUENCE</scope>
    <source>
        <strain evidence="14">EXF-9298</strain>
    </source>
</reference>
<dbReference type="FunFam" id="1.10.10.60:FF:000115">
    <property type="entry name" value="Transcriptional adapter 2"/>
    <property type="match status" value="1"/>
</dbReference>
<dbReference type="SUPFAM" id="SSF46689">
    <property type="entry name" value="Homeodomain-like"/>
    <property type="match status" value="1"/>
</dbReference>
<evidence type="ECO:0000256" key="1">
    <source>
        <dbReference type="ARBA" id="ARBA00004123"/>
    </source>
</evidence>
<dbReference type="InterPro" id="IPR017884">
    <property type="entry name" value="SANT_dom"/>
</dbReference>
<protein>
    <recommendedName>
        <fullName evidence="16">Transcriptional adapter 2</fullName>
    </recommendedName>
</protein>
<feature type="non-terminal residue" evidence="14">
    <location>
        <position position="1"/>
    </location>
</feature>
<dbReference type="PANTHER" id="PTHR12374">
    <property type="entry name" value="TRANSCRIPTIONAL ADAPTOR 2 ADA2 -RELATED"/>
    <property type="match status" value="1"/>
</dbReference>
<reference evidence="14" key="2">
    <citation type="submission" date="2021-08" db="EMBL/GenBank/DDBJ databases">
        <authorList>
            <person name="Gostincar C."/>
            <person name="Sun X."/>
            <person name="Song Z."/>
            <person name="Gunde-Cimerman N."/>
        </authorList>
    </citation>
    <scope>NUCLEOTIDE SEQUENCE</scope>
    <source>
        <strain evidence="14">EXF-9298</strain>
    </source>
</reference>
<dbReference type="GO" id="GO:0005634">
    <property type="term" value="C:nucleus"/>
    <property type="evidence" value="ECO:0007669"/>
    <property type="project" value="UniProtKB-SubCell"/>
</dbReference>
<organism evidence="14 15">
    <name type="scientific">Aureobasidium melanogenum</name>
    <name type="common">Aureobasidium pullulans var. melanogenum</name>
    <dbReference type="NCBI Taxonomy" id="46634"/>
    <lineage>
        <taxon>Eukaryota</taxon>
        <taxon>Fungi</taxon>
        <taxon>Dikarya</taxon>
        <taxon>Ascomycota</taxon>
        <taxon>Pezizomycotina</taxon>
        <taxon>Dothideomycetes</taxon>
        <taxon>Dothideomycetidae</taxon>
        <taxon>Dothideales</taxon>
        <taxon>Saccotheciaceae</taxon>
        <taxon>Aureobasidium</taxon>
    </lineage>
</organism>
<dbReference type="Proteomes" id="UP000729357">
    <property type="component" value="Unassembled WGS sequence"/>
</dbReference>
<accession>A0A9P8JE53</accession>
<evidence type="ECO:0000259" key="10">
    <source>
        <dbReference type="PROSITE" id="PS50135"/>
    </source>
</evidence>
<dbReference type="GO" id="GO:0070461">
    <property type="term" value="C:SAGA-type complex"/>
    <property type="evidence" value="ECO:0007669"/>
    <property type="project" value="TreeGrafter"/>
</dbReference>
<dbReference type="PROSITE" id="PS51293">
    <property type="entry name" value="SANT"/>
    <property type="match status" value="1"/>
</dbReference>
<dbReference type="EMBL" id="JAHFXS010010115">
    <property type="protein sequence ID" value="KAG9913154.1"/>
    <property type="molecule type" value="Genomic_DNA"/>
</dbReference>
<dbReference type="PROSITE" id="PS51294">
    <property type="entry name" value="HTH_MYB"/>
    <property type="match status" value="1"/>
</dbReference>
<gene>
    <name evidence="14" type="ORF">KCU98_g23398</name>
    <name evidence="13" type="ORF">KCU98_g23399</name>
</gene>
<dbReference type="PROSITE" id="PS01357">
    <property type="entry name" value="ZF_ZZ_1"/>
    <property type="match status" value="1"/>
</dbReference>
<feature type="domain" description="Myb-like" evidence="9">
    <location>
        <begin position="82"/>
        <end position="126"/>
    </location>
</feature>
<dbReference type="AlphaFoldDB" id="A0A9P8JE53"/>
<keyword evidence="7" id="KW-0539">Nucleus</keyword>
<dbReference type="GO" id="GO:0008270">
    <property type="term" value="F:zinc ion binding"/>
    <property type="evidence" value="ECO:0007669"/>
    <property type="project" value="UniProtKB-KW"/>
</dbReference>
<dbReference type="Gene3D" id="3.30.60.90">
    <property type="match status" value="1"/>
</dbReference>
<dbReference type="PROSITE" id="PS50090">
    <property type="entry name" value="MYB_LIKE"/>
    <property type="match status" value="1"/>
</dbReference>
<dbReference type="EMBL" id="JAHFXS010010116">
    <property type="protein sequence ID" value="KAG9913152.1"/>
    <property type="molecule type" value="Genomic_DNA"/>
</dbReference>
<evidence type="ECO:0008006" key="16">
    <source>
        <dbReference type="Google" id="ProtNLM"/>
    </source>
</evidence>
<feature type="domain" description="HTH myb-type" evidence="12">
    <location>
        <begin position="82"/>
        <end position="130"/>
    </location>
</feature>
<dbReference type="CDD" id="cd00167">
    <property type="entry name" value="SANT"/>
    <property type="match status" value="1"/>
</dbReference>
<evidence type="ECO:0000256" key="6">
    <source>
        <dbReference type="ARBA" id="ARBA00023163"/>
    </source>
</evidence>